<name>A0AAV4PPN6_9ARAC</name>
<dbReference type="SMART" id="SM00664">
    <property type="entry name" value="DoH"/>
    <property type="match status" value="1"/>
</dbReference>
<protein>
    <recommendedName>
        <fullName evidence="6">Protein Skeletor</fullName>
    </recommendedName>
</protein>
<dbReference type="InterPro" id="IPR045266">
    <property type="entry name" value="DOH_DOMON"/>
</dbReference>
<dbReference type="InterPro" id="IPR019545">
    <property type="entry name" value="DM13_domain"/>
</dbReference>
<dbReference type="InterPro" id="IPR005018">
    <property type="entry name" value="DOMON_domain"/>
</dbReference>
<comment type="caution">
    <text evidence="4">The sequence shown here is derived from an EMBL/GenBank/DDBJ whole genome shotgun (WGS) entry which is preliminary data.</text>
</comment>
<keyword evidence="5" id="KW-1185">Reference proteome</keyword>
<proteinExistence type="predicted"/>
<evidence type="ECO:0000259" key="2">
    <source>
        <dbReference type="PROSITE" id="PS50836"/>
    </source>
</evidence>
<dbReference type="Pfam" id="PF03351">
    <property type="entry name" value="DOMON"/>
    <property type="match status" value="1"/>
</dbReference>
<dbReference type="AlphaFoldDB" id="A0AAV4PPN6"/>
<evidence type="ECO:0000256" key="1">
    <source>
        <dbReference type="ARBA" id="ARBA00022737"/>
    </source>
</evidence>
<dbReference type="Pfam" id="PF10517">
    <property type="entry name" value="DM13"/>
    <property type="match status" value="2"/>
</dbReference>
<dbReference type="EMBL" id="BPLQ01003292">
    <property type="protein sequence ID" value="GIX99367.1"/>
    <property type="molecule type" value="Genomic_DNA"/>
</dbReference>
<dbReference type="PANTHER" id="PTHR24036">
    <property type="entry name" value="SKELETOR-RELATED"/>
    <property type="match status" value="1"/>
</dbReference>
<dbReference type="SMART" id="SM00686">
    <property type="entry name" value="DM13"/>
    <property type="match status" value="2"/>
</dbReference>
<keyword evidence="1" id="KW-0677">Repeat</keyword>
<dbReference type="PANTHER" id="PTHR24036:SF5">
    <property type="entry name" value="THROMBOMODULIN"/>
    <property type="match status" value="1"/>
</dbReference>
<reference evidence="4 5" key="1">
    <citation type="submission" date="2021-06" db="EMBL/GenBank/DDBJ databases">
        <title>Caerostris darwini draft genome.</title>
        <authorList>
            <person name="Kono N."/>
            <person name="Arakawa K."/>
        </authorList>
    </citation>
    <scope>NUCLEOTIDE SEQUENCE [LARGE SCALE GENOMIC DNA]</scope>
</reference>
<gene>
    <name evidence="4" type="primary">X975_25724</name>
    <name evidence="4" type="ORF">CDAR_470311</name>
</gene>
<feature type="domain" description="DOMON" evidence="2">
    <location>
        <begin position="317"/>
        <end position="449"/>
    </location>
</feature>
<evidence type="ECO:0000313" key="4">
    <source>
        <dbReference type="EMBL" id="GIX99367.1"/>
    </source>
</evidence>
<dbReference type="CDD" id="cd09631">
    <property type="entry name" value="DOMON_DOH"/>
    <property type="match status" value="1"/>
</dbReference>
<dbReference type="PROSITE" id="PS51549">
    <property type="entry name" value="DM13"/>
    <property type="match status" value="2"/>
</dbReference>
<feature type="domain" description="DM13" evidence="3">
    <location>
        <begin position="181"/>
        <end position="285"/>
    </location>
</feature>
<accession>A0AAV4PPN6</accession>
<evidence type="ECO:0008006" key="6">
    <source>
        <dbReference type="Google" id="ProtNLM"/>
    </source>
</evidence>
<evidence type="ECO:0000313" key="5">
    <source>
        <dbReference type="Proteomes" id="UP001054837"/>
    </source>
</evidence>
<dbReference type="Proteomes" id="UP001054837">
    <property type="component" value="Unassembled WGS sequence"/>
</dbReference>
<dbReference type="PROSITE" id="PS50836">
    <property type="entry name" value="DOMON"/>
    <property type="match status" value="1"/>
</dbReference>
<sequence length="483" mass="53704">MQKTSWRCFFSPNVAQKSKLVNKSVIAPVASSVVILPQLKKMLLLLLFAFVGSGLGTRPYYGAKVGEFTTYFHDVRGDVFAVNDKTLFIENFNYDGKGADAVFWVGGTTEPDSTGFMVHVGQDSEETLGPSKDQSLILHLPAGIKITDLRWLSVWSRKFSISFGSVIFPKIVAPPRPTVIGPLNNTREGVSSGDVLVIDSQTFFIPNFNYDGSGQNVRWWASKESKTNLEDLPLYDEGGRDLPLQQYQNETVIISLPDGYSVFDYRFLSLWSSSENENYGSVEIPSDLNIPPSPRILDLVTEREVNKFNCEMLNDNLGLQVRWLIKGNGIIIHLVGNIEHSEYMALGFSKDDTETKFDGADAAITWLDKDGKGHVADYYLENTEICENGHGMCPDDTYEGSGNNLILLSAKKFNGTTTITFKRPLKAEDKLYDQNIYTDGPQAVLWAIGSIQDGNLVASPTLYAPKETFFLTSDVIRIGTVHH</sequence>
<dbReference type="InterPro" id="IPR052126">
    <property type="entry name" value="Spindle_Org/Thrombomodulin"/>
</dbReference>
<feature type="domain" description="DM13" evidence="3">
    <location>
        <begin position="62"/>
        <end position="169"/>
    </location>
</feature>
<organism evidence="4 5">
    <name type="scientific">Caerostris darwini</name>
    <dbReference type="NCBI Taxonomy" id="1538125"/>
    <lineage>
        <taxon>Eukaryota</taxon>
        <taxon>Metazoa</taxon>
        <taxon>Ecdysozoa</taxon>
        <taxon>Arthropoda</taxon>
        <taxon>Chelicerata</taxon>
        <taxon>Arachnida</taxon>
        <taxon>Araneae</taxon>
        <taxon>Araneomorphae</taxon>
        <taxon>Entelegynae</taxon>
        <taxon>Araneoidea</taxon>
        <taxon>Araneidae</taxon>
        <taxon>Caerostris</taxon>
    </lineage>
</organism>
<evidence type="ECO:0000259" key="3">
    <source>
        <dbReference type="PROSITE" id="PS51549"/>
    </source>
</evidence>